<feature type="region of interest" description="Disordered" evidence="1">
    <location>
        <begin position="183"/>
        <end position="209"/>
    </location>
</feature>
<dbReference type="PANTHER" id="PTHR47375">
    <property type="entry name" value="GB|AAF34833.1"/>
    <property type="match status" value="1"/>
</dbReference>
<dbReference type="AlphaFoldDB" id="A0A6A3AQ62"/>
<dbReference type="InterPro" id="IPR044170">
    <property type="entry name" value="RSS3-like"/>
</dbReference>
<protein>
    <submittedName>
        <fullName evidence="2">Uncharacterized protein</fullName>
    </submittedName>
</protein>
<dbReference type="Proteomes" id="UP000436088">
    <property type="component" value="Unassembled WGS sequence"/>
</dbReference>
<organism evidence="2 3">
    <name type="scientific">Hibiscus syriacus</name>
    <name type="common">Rose of Sharon</name>
    <dbReference type="NCBI Taxonomy" id="106335"/>
    <lineage>
        <taxon>Eukaryota</taxon>
        <taxon>Viridiplantae</taxon>
        <taxon>Streptophyta</taxon>
        <taxon>Embryophyta</taxon>
        <taxon>Tracheophyta</taxon>
        <taxon>Spermatophyta</taxon>
        <taxon>Magnoliopsida</taxon>
        <taxon>eudicotyledons</taxon>
        <taxon>Gunneridae</taxon>
        <taxon>Pentapetalae</taxon>
        <taxon>rosids</taxon>
        <taxon>malvids</taxon>
        <taxon>Malvales</taxon>
        <taxon>Malvaceae</taxon>
        <taxon>Malvoideae</taxon>
        <taxon>Hibiscus</taxon>
    </lineage>
</organism>
<dbReference type="PANTHER" id="PTHR47375:SF1">
    <property type="entry name" value="GB|AAF34833.1"/>
    <property type="match status" value="1"/>
</dbReference>
<name>A0A6A3AQ62_HIBSY</name>
<dbReference type="EMBL" id="VEPZ02000982">
    <property type="protein sequence ID" value="KAE8705355.1"/>
    <property type="molecule type" value="Genomic_DNA"/>
</dbReference>
<accession>A0A6A3AQ62</accession>
<gene>
    <name evidence="2" type="ORF">F3Y22_tig00110429pilonHSYRG00811</name>
</gene>
<evidence type="ECO:0000313" key="3">
    <source>
        <dbReference type="Proteomes" id="UP000436088"/>
    </source>
</evidence>
<proteinExistence type="predicted"/>
<reference evidence="2" key="1">
    <citation type="submission" date="2019-09" db="EMBL/GenBank/DDBJ databases">
        <title>Draft genome information of white flower Hibiscus syriacus.</title>
        <authorList>
            <person name="Kim Y.-M."/>
        </authorList>
    </citation>
    <scope>NUCLEOTIDE SEQUENCE [LARGE SCALE GENOMIC DNA]</scope>
    <source>
        <strain evidence="2">YM2019G1</strain>
    </source>
</reference>
<feature type="compositionally biased region" description="Basic and acidic residues" evidence="1">
    <location>
        <begin position="191"/>
        <end position="203"/>
    </location>
</feature>
<evidence type="ECO:0000256" key="1">
    <source>
        <dbReference type="SAM" id="MobiDB-lite"/>
    </source>
</evidence>
<comment type="caution">
    <text evidence="2">The sequence shown here is derived from an EMBL/GenBank/DDBJ whole genome shotgun (WGS) entry which is preliminary data.</text>
</comment>
<sequence>MRHTFKSLGYQSGFCLSQLFSLNRNGSSLSTILSKQSTVPMLPPPPLFNWSQQPLPTTTNPTLASPNFQNPVRLGFQQPKDETHMFLLPRSSETQMEDMMVEHENDIKWPNGLSFFSALTGRTEDTKLLFNSESVGNKPETNHHPLILEEKYSNQNPYSLDSHPKNTRKMDKLKNFLIPARMATSSSSTSVEHHQHQPGEYRNSEPGMYTDVMETFLE</sequence>
<evidence type="ECO:0000313" key="2">
    <source>
        <dbReference type="EMBL" id="KAE8705355.1"/>
    </source>
</evidence>
<keyword evidence="3" id="KW-1185">Reference proteome</keyword>